<dbReference type="PROSITE" id="PS50883">
    <property type="entry name" value="EAL"/>
    <property type="match status" value="1"/>
</dbReference>
<evidence type="ECO:0000259" key="3">
    <source>
        <dbReference type="PROSITE" id="PS50112"/>
    </source>
</evidence>
<dbReference type="PROSITE" id="PS50113">
    <property type="entry name" value="PAC"/>
    <property type="match status" value="2"/>
</dbReference>
<evidence type="ECO:0000259" key="6">
    <source>
        <dbReference type="PROSITE" id="PS50887"/>
    </source>
</evidence>
<dbReference type="SUPFAM" id="SSF141868">
    <property type="entry name" value="EAL domain-like"/>
    <property type="match status" value="1"/>
</dbReference>
<dbReference type="GO" id="GO:0003824">
    <property type="term" value="F:catalytic activity"/>
    <property type="evidence" value="ECO:0007669"/>
    <property type="project" value="UniProtKB-ARBA"/>
</dbReference>
<dbReference type="CDD" id="cd00130">
    <property type="entry name" value="PAS"/>
    <property type="match status" value="2"/>
</dbReference>
<dbReference type="PROSITE" id="PS50112">
    <property type="entry name" value="PAS"/>
    <property type="match status" value="1"/>
</dbReference>
<dbReference type="Gene3D" id="3.20.20.450">
    <property type="entry name" value="EAL domain"/>
    <property type="match status" value="1"/>
</dbReference>
<accession>M3AEB0</accession>
<dbReference type="InterPro" id="IPR001789">
    <property type="entry name" value="Sig_transdc_resp-reg_receiver"/>
</dbReference>
<reference evidence="7 8" key="1">
    <citation type="journal article" date="2014" name="Genome Announc.">
        <title>Draft Genome Sequence of Magnetospirillum sp. Strain SO-1, a Freshwater Magnetotactic Bacterium Isolated from the Ol'khovka River, Russia.</title>
        <authorList>
            <person name="Grouzdev D.S."/>
            <person name="Dziuba M.V."/>
            <person name="Sukhacheva M.S."/>
            <person name="Mardanov A.V."/>
            <person name="Beletskiy A.V."/>
            <person name="Kuznetsov B.B."/>
            <person name="Skryabin K.G."/>
        </authorList>
    </citation>
    <scope>NUCLEOTIDE SEQUENCE [LARGE SCALE GENOMIC DNA]</scope>
    <source>
        <strain evidence="7 8">SO-1</strain>
    </source>
</reference>
<evidence type="ECO:0000259" key="4">
    <source>
        <dbReference type="PROSITE" id="PS50113"/>
    </source>
</evidence>
<dbReference type="RefSeq" id="WP_008615304.1">
    <property type="nucleotide sequence ID" value="NZ_AONQ01000011.1"/>
</dbReference>
<feature type="domain" description="GGDEF" evidence="6">
    <location>
        <begin position="413"/>
        <end position="546"/>
    </location>
</feature>
<dbReference type="PROSITE" id="PS50887">
    <property type="entry name" value="GGDEF"/>
    <property type="match status" value="1"/>
</dbReference>
<dbReference type="SMART" id="SM00448">
    <property type="entry name" value="REC"/>
    <property type="match status" value="1"/>
</dbReference>
<dbReference type="OrthoDB" id="7251575at2"/>
<dbReference type="AlphaFoldDB" id="M3AEB0"/>
<keyword evidence="8" id="KW-1185">Reference proteome</keyword>
<dbReference type="PANTHER" id="PTHR44757">
    <property type="entry name" value="DIGUANYLATE CYCLASE DGCP"/>
    <property type="match status" value="1"/>
</dbReference>
<dbReference type="EMBL" id="AONQ01000011">
    <property type="protein sequence ID" value="EME70879.1"/>
    <property type="molecule type" value="Genomic_DNA"/>
</dbReference>
<sequence>MPATRIMVVEDERIVALHLRHQLLKLGYEVVFIASTGDQVLRRIESLRPDVVLMDIHIEGDLDGIDTVARLPPELHIPVIYLTAYSEEPILARARATKPFGFLLKPFSERELHATIQMALERRTVEVALRDSEEHLTLALQAAGMGAWEVDAQSRRIIRAGHIEQVFGCGGTGGDASWERFLEHVVEDDRALLLRAYEHLTGGDAALQVEFRGIHADGSVRWLRAQGKSIPPRAEHPQRIIGVLQDVSDHKAAEDRRRQALTVFEATRDGLLILDPDLRIVTVNPGYCAITGHDETELLGRRPHMLDDGMQPADLRDEIMAALGEGGRWRGEIQGMHRGGEALPLLMNIAAVRSEHDSVVHYVAAFTDLTAIRAAEQRLQHLAHYDPLTDLPNRLLAADRLDHAMERCRRDRRALAVLFVDLDFFKRINDTLGHSVGDTVLKTVAQRMRGAVRAEDTVARLGGDEFMVILEQAENPDDIAAIAMKIRAAVTQPIMVGGRELATSASIGISLFPDDGQTRESLIQAADTAMYAAKETGRNGYAFYTREMTERVILAASSDREVRRALAEDELVLFYQPQISMETGRLEGMEALIRWRHPVRGLLGPAEIIPAAERGGFIIDIGDWVVAEACRQIRRWRECGLPPIRVAVNVSAQQMRNGRLLRAVEGALAETGISPDSLEIEITESMLQNEEECIATLHALKGLGVTLAIDDFGTGYSCLSSLKSLPIQRLKIDRAFIQGIPGDLNDMAIAEAIIAMAHRLRLSVVAEGVETEAHMEFLRALGCEGVQGFFHARPMPASDVPDFVAGGITDSRAPRRR</sequence>
<feature type="modified residue" description="4-aspartylphosphate" evidence="1">
    <location>
        <position position="55"/>
    </location>
</feature>
<dbReference type="InterPro" id="IPR011006">
    <property type="entry name" value="CheY-like_superfamily"/>
</dbReference>
<dbReference type="eggNOG" id="COG5001">
    <property type="taxonomic scope" value="Bacteria"/>
</dbReference>
<evidence type="ECO:0000259" key="2">
    <source>
        <dbReference type="PROSITE" id="PS50110"/>
    </source>
</evidence>
<dbReference type="InterPro" id="IPR001610">
    <property type="entry name" value="PAC"/>
</dbReference>
<dbReference type="SMART" id="SM00091">
    <property type="entry name" value="PAS"/>
    <property type="match status" value="2"/>
</dbReference>
<dbReference type="SMART" id="SM00086">
    <property type="entry name" value="PAC"/>
    <property type="match status" value="2"/>
</dbReference>
<dbReference type="InterPro" id="IPR013655">
    <property type="entry name" value="PAS_fold_3"/>
</dbReference>
<dbReference type="PATRIC" id="fig|1244869.3.peg.1141"/>
<feature type="domain" description="EAL" evidence="5">
    <location>
        <begin position="555"/>
        <end position="808"/>
    </location>
</feature>
<keyword evidence="1" id="KW-0597">Phosphoprotein</keyword>
<dbReference type="Pfam" id="PF00990">
    <property type="entry name" value="GGDEF"/>
    <property type="match status" value="1"/>
</dbReference>
<proteinExistence type="predicted"/>
<dbReference type="Pfam" id="PF08447">
    <property type="entry name" value="PAS_3"/>
    <property type="match status" value="1"/>
</dbReference>
<organism evidence="7 8">
    <name type="scientific">Paramagnetospirillum caucaseum</name>
    <dbReference type="NCBI Taxonomy" id="1244869"/>
    <lineage>
        <taxon>Bacteria</taxon>
        <taxon>Pseudomonadati</taxon>
        <taxon>Pseudomonadota</taxon>
        <taxon>Alphaproteobacteria</taxon>
        <taxon>Rhodospirillales</taxon>
        <taxon>Magnetospirillaceae</taxon>
        <taxon>Paramagnetospirillum</taxon>
    </lineage>
</organism>
<dbReference type="SMART" id="SM00267">
    <property type="entry name" value="GGDEF"/>
    <property type="match status" value="1"/>
</dbReference>
<dbReference type="Proteomes" id="UP000011744">
    <property type="component" value="Unassembled WGS sequence"/>
</dbReference>
<dbReference type="InterPro" id="IPR029787">
    <property type="entry name" value="Nucleotide_cyclase"/>
</dbReference>
<dbReference type="CDD" id="cd01948">
    <property type="entry name" value="EAL"/>
    <property type="match status" value="1"/>
</dbReference>
<dbReference type="SUPFAM" id="SSF52172">
    <property type="entry name" value="CheY-like"/>
    <property type="match status" value="1"/>
</dbReference>
<dbReference type="Gene3D" id="3.30.450.20">
    <property type="entry name" value="PAS domain"/>
    <property type="match status" value="2"/>
</dbReference>
<evidence type="ECO:0000259" key="5">
    <source>
        <dbReference type="PROSITE" id="PS50883"/>
    </source>
</evidence>
<name>M3AEB0_9PROT</name>
<dbReference type="STRING" id="1244869.H261_05704"/>
<dbReference type="InterPro" id="IPR035919">
    <property type="entry name" value="EAL_sf"/>
</dbReference>
<evidence type="ECO:0000313" key="7">
    <source>
        <dbReference type="EMBL" id="EME70879.1"/>
    </source>
</evidence>
<protein>
    <submittedName>
        <fullName evidence="7">Response regulator receiver modulated diguanylate cyclase/phosphodiesterase with PAS/PAC sensor(S)</fullName>
    </submittedName>
</protein>
<dbReference type="InterPro" id="IPR000014">
    <property type="entry name" value="PAS"/>
</dbReference>
<dbReference type="FunFam" id="3.30.70.270:FF:000001">
    <property type="entry name" value="Diguanylate cyclase domain protein"/>
    <property type="match status" value="1"/>
</dbReference>
<dbReference type="GO" id="GO:0000160">
    <property type="term" value="P:phosphorelay signal transduction system"/>
    <property type="evidence" value="ECO:0007669"/>
    <property type="project" value="InterPro"/>
</dbReference>
<dbReference type="SUPFAM" id="SSF55073">
    <property type="entry name" value="Nucleotide cyclase"/>
    <property type="match status" value="1"/>
</dbReference>
<dbReference type="InterPro" id="IPR000160">
    <property type="entry name" value="GGDEF_dom"/>
</dbReference>
<feature type="domain" description="PAC" evidence="4">
    <location>
        <begin position="207"/>
        <end position="259"/>
    </location>
</feature>
<evidence type="ECO:0000256" key="1">
    <source>
        <dbReference type="PROSITE-ProRule" id="PRU00169"/>
    </source>
</evidence>
<dbReference type="CDD" id="cd17534">
    <property type="entry name" value="REC_DC-like"/>
    <property type="match status" value="1"/>
</dbReference>
<dbReference type="SUPFAM" id="SSF55785">
    <property type="entry name" value="PYP-like sensor domain (PAS domain)"/>
    <property type="match status" value="2"/>
</dbReference>
<dbReference type="PROSITE" id="PS50110">
    <property type="entry name" value="RESPONSE_REGULATORY"/>
    <property type="match status" value="1"/>
</dbReference>
<dbReference type="InterPro" id="IPR035965">
    <property type="entry name" value="PAS-like_dom_sf"/>
</dbReference>
<dbReference type="SMART" id="SM00052">
    <property type="entry name" value="EAL"/>
    <property type="match status" value="1"/>
</dbReference>
<dbReference type="InterPro" id="IPR052155">
    <property type="entry name" value="Biofilm_reg_signaling"/>
</dbReference>
<dbReference type="InterPro" id="IPR043128">
    <property type="entry name" value="Rev_trsase/Diguanyl_cyclase"/>
</dbReference>
<dbReference type="Pfam" id="PF00072">
    <property type="entry name" value="Response_reg"/>
    <property type="match status" value="1"/>
</dbReference>
<feature type="domain" description="Response regulatory" evidence="2">
    <location>
        <begin position="5"/>
        <end position="120"/>
    </location>
</feature>
<gene>
    <name evidence="7" type="ORF">H261_05704</name>
</gene>
<dbReference type="NCBIfam" id="TIGR00254">
    <property type="entry name" value="GGDEF"/>
    <property type="match status" value="1"/>
</dbReference>
<dbReference type="InterPro" id="IPR001633">
    <property type="entry name" value="EAL_dom"/>
</dbReference>
<feature type="domain" description="PAS" evidence="3">
    <location>
        <begin position="256"/>
        <end position="314"/>
    </location>
</feature>
<dbReference type="Gene3D" id="3.40.50.2300">
    <property type="match status" value="1"/>
</dbReference>
<evidence type="ECO:0000313" key="8">
    <source>
        <dbReference type="Proteomes" id="UP000011744"/>
    </source>
</evidence>
<dbReference type="CDD" id="cd01949">
    <property type="entry name" value="GGDEF"/>
    <property type="match status" value="1"/>
</dbReference>
<dbReference type="PANTHER" id="PTHR44757:SF2">
    <property type="entry name" value="BIOFILM ARCHITECTURE MAINTENANCE PROTEIN MBAA"/>
    <property type="match status" value="1"/>
</dbReference>
<dbReference type="Pfam" id="PF13426">
    <property type="entry name" value="PAS_9"/>
    <property type="match status" value="1"/>
</dbReference>
<dbReference type="Gene3D" id="3.30.70.270">
    <property type="match status" value="1"/>
</dbReference>
<dbReference type="NCBIfam" id="TIGR00229">
    <property type="entry name" value="sensory_box"/>
    <property type="match status" value="2"/>
</dbReference>
<dbReference type="InterPro" id="IPR000700">
    <property type="entry name" value="PAS-assoc_C"/>
</dbReference>
<dbReference type="Pfam" id="PF00563">
    <property type="entry name" value="EAL"/>
    <property type="match status" value="1"/>
</dbReference>
<feature type="domain" description="PAC" evidence="4">
    <location>
        <begin position="329"/>
        <end position="381"/>
    </location>
</feature>
<comment type="caution">
    <text evidence="7">The sequence shown here is derived from an EMBL/GenBank/DDBJ whole genome shotgun (WGS) entry which is preliminary data.</text>
</comment>